<accession>A0A075HCG7</accession>
<dbReference type="EMBL" id="KF900995">
    <property type="protein sequence ID" value="AIF14226.1"/>
    <property type="molecule type" value="Genomic_DNA"/>
</dbReference>
<keyword evidence="1" id="KW-1133">Transmembrane helix</keyword>
<keyword evidence="1" id="KW-0812">Transmembrane</keyword>
<evidence type="ECO:0000313" key="2">
    <source>
        <dbReference type="EMBL" id="AIF14226.1"/>
    </source>
</evidence>
<reference evidence="2" key="1">
    <citation type="journal article" date="2014" name="Genome Biol. Evol.">
        <title>Pangenome evidence for extensive interdomain horizontal transfer affecting lineage core and shell genes in uncultured planktonic thaumarchaeota and euryarchaeota.</title>
        <authorList>
            <person name="Deschamps P."/>
            <person name="Zivanovic Y."/>
            <person name="Moreira D."/>
            <person name="Rodriguez-Valera F."/>
            <person name="Lopez-Garcia P."/>
        </authorList>
    </citation>
    <scope>NUCLEOTIDE SEQUENCE</scope>
</reference>
<evidence type="ECO:0000256" key="1">
    <source>
        <dbReference type="SAM" id="Phobius"/>
    </source>
</evidence>
<proteinExistence type="predicted"/>
<name>A0A075HCG7_9ARCH</name>
<organism evidence="2">
    <name type="scientific">uncultured marine thaumarchaeote KM3_66_E12</name>
    <dbReference type="NCBI Taxonomy" id="1456229"/>
    <lineage>
        <taxon>Archaea</taxon>
        <taxon>Nitrososphaerota</taxon>
        <taxon>environmental samples</taxon>
    </lineage>
</organism>
<sequence length="163" mass="18531">MRLSLFKISILLIIIGASGTGIIFSEADKSHQFMTLKQTESEELALYFEAGDIGYHKITIPEFDGQGVFFRIVDEDYDTVSKGIVETKMSIRYFDVKESSIYTIILTNLAQEKMSYEIEIGSTDAKRIMIPAGIMFVGGLLLLFTSFMKLKNYRTEQPDENIR</sequence>
<feature type="transmembrane region" description="Helical" evidence="1">
    <location>
        <begin position="128"/>
        <end position="148"/>
    </location>
</feature>
<feature type="transmembrane region" description="Helical" evidence="1">
    <location>
        <begin position="6"/>
        <end position="24"/>
    </location>
</feature>
<dbReference type="AlphaFoldDB" id="A0A075HCG7"/>
<protein>
    <submittedName>
        <fullName evidence="2">Uncharacterized protein</fullName>
    </submittedName>
</protein>
<keyword evidence="1" id="KW-0472">Membrane</keyword>